<evidence type="ECO:0000313" key="1">
    <source>
        <dbReference type="EMBL" id="KAA2376361.1"/>
    </source>
</evidence>
<evidence type="ECO:0000313" key="2">
    <source>
        <dbReference type="Proteomes" id="UP000322940"/>
    </source>
</evidence>
<gene>
    <name evidence="1" type="ORF">F2Y10_13695</name>
</gene>
<evidence type="ECO:0008006" key="3">
    <source>
        <dbReference type="Google" id="ProtNLM"/>
    </source>
</evidence>
<accession>A0A5B3GS46</accession>
<dbReference type="EMBL" id="VVXH01000016">
    <property type="protein sequence ID" value="KAA2376361.1"/>
    <property type="molecule type" value="Genomic_DNA"/>
</dbReference>
<dbReference type="RefSeq" id="WP_015545850.1">
    <property type="nucleotide sequence ID" value="NZ_JADMRE010000015.1"/>
</dbReference>
<name>A0A5B3GS46_9BACT</name>
<dbReference type="GeneID" id="92758202"/>
<comment type="caution">
    <text evidence="1">The sequence shown here is derived from an EMBL/GenBank/DDBJ whole genome shotgun (WGS) entry which is preliminary data.</text>
</comment>
<reference evidence="1 2" key="1">
    <citation type="journal article" date="2019" name="Nat. Med.">
        <title>A library of human gut bacterial isolates paired with longitudinal multiomics data enables mechanistic microbiome research.</title>
        <authorList>
            <person name="Poyet M."/>
            <person name="Groussin M."/>
            <person name="Gibbons S.M."/>
            <person name="Avila-Pacheco J."/>
            <person name="Jiang X."/>
            <person name="Kearney S.M."/>
            <person name="Perrotta A.R."/>
            <person name="Berdy B."/>
            <person name="Zhao S."/>
            <person name="Lieberman T.D."/>
            <person name="Swanson P.K."/>
            <person name="Smith M."/>
            <person name="Roesemann S."/>
            <person name="Alexander J.E."/>
            <person name="Rich S.A."/>
            <person name="Livny J."/>
            <person name="Vlamakis H."/>
            <person name="Clish C."/>
            <person name="Bullock K."/>
            <person name="Deik A."/>
            <person name="Scott J."/>
            <person name="Pierce K.A."/>
            <person name="Xavier R.J."/>
            <person name="Alm E.J."/>
        </authorList>
    </citation>
    <scope>NUCLEOTIDE SEQUENCE [LARGE SCALE GENOMIC DNA]</scope>
    <source>
        <strain evidence="1 2">BIOML-A266</strain>
    </source>
</reference>
<protein>
    <recommendedName>
        <fullName evidence="3">XRE family transcriptional regulator</fullName>
    </recommendedName>
</protein>
<sequence length="76" mass="8619">MSETTIYKEGFNAGFMQLRQIDVEAATKELWQALGINNRNTFAAYKFGRIEPKASQAVAVELVFRKYGVTTNIWGK</sequence>
<proteinExistence type="predicted"/>
<dbReference type="Proteomes" id="UP000322940">
    <property type="component" value="Unassembled WGS sequence"/>
</dbReference>
<dbReference type="AlphaFoldDB" id="A0A5B3GS46"/>
<organism evidence="1 2">
    <name type="scientific">Alistipes onderdonkii</name>
    <dbReference type="NCBI Taxonomy" id="328813"/>
    <lineage>
        <taxon>Bacteria</taxon>
        <taxon>Pseudomonadati</taxon>
        <taxon>Bacteroidota</taxon>
        <taxon>Bacteroidia</taxon>
        <taxon>Bacteroidales</taxon>
        <taxon>Rikenellaceae</taxon>
        <taxon>Alistipes</taxon>
    </lineage>
</organism>